<name>B8LN26_PICSI</name>
<dbReference type="AlphaFoldDB" id="B8LN26"/>
<accession>B8LN26</accession>
<evidence type="ECO:0000313" key="1">
    <source>
        <dbReference type="EMBL" id="ABR17056.1"/>
    </source>
</evidence>
<organism evidence="1">
    <name type="scientific">Picea sitchensis</name>
    <name type="common">Sitka spruce</name>
    <name type="synonym">Pinus sitchensis</name>
    <dbReference type="NCBI Taxonomy" id="3332"/>
    <lineage>
        <taxon>Eukaryota</taxon>
        <taxon>Viridiplantae</taxon>
        <taxon>Streptophyta</taxon>
        <taxon>Embryophyta</taxon>
        <taxon>Tracheophyta</taxon>
        <taxon>Spermatophyta</taxon>
        <taxon>Pinopsida</taxon>
        <taxon>Pinidae</taxon>
        <taxon>Conifers I</taxon>
        <taxon>Pinales</taxon>
        <taxon>Pinaceae</taxon>
        <taxon>Picea</taxon>
    </lineage>
</organism>
<reference evidence="1" key="1">
    <citation type="submission" date="2007-06" db="EMBL/GenBank/DDBJ databases">
        <title>Full length cDNA sequences from Sitka Spruce (Picea sitchensis).</title>
        <authorList>
            <person name="Ralph S.G."/>
            <person name="Chun H.E."/>
            <person name="Liao N."/>
            <person name="Ali J."/>
            <person name="Reid K."/>
            <person name="Kolosova N."/>
            <person name="Cooper N."/>
            <person name="Cullis C."/>
            <person name="Jancsik S."/>
            <person name="Moore R."/>
            <person name="Mayo M."/>
            <person name="Wagner S."/>
            <person name="Holt R.A."/>
            <person name="Jones S.J.M."/>
            <person name="Marra M.A."/>
            <person name="Ritland C.E."/>
            <person name="Ritland K."/>
            <person name="Bohlmann J."/>
        </authorList>
    </citation>
    <scope>NUCLEOTIDE SEQUENCE</scope>
    <source>
        <tissue evidence="1">Green portion of the leader tissue</tissue>
    </source>
</reference>
<proteinExistence type="evidence at transcript level"/>
<dbReference type="EMBL" id="EF677215">
    <property type="protein sequence ID" value="ABR17056.1"/>
    <property type="molecule type" value="mRNA"/>
</dbReference>
<protein>
    <submittedName>
        <fullName evidence="1">Uncharacterized protein</fullName>
    </submittedName>
</protein>
<sequence length="61" mass="7262">MKRVEAEVRVYPSCPFSVQRCNLDLQKPFIIFRPERSTIYWRVVIDLRHHALREIALGSGY</sequence>